<protein>
    <submittedName>
        <fullName evidence="2">Uncharacterized protein</fullName>
    </submittedName>
</protein>
<name>A0A0H5REF3_9EUKA</name>
<evidence type="ECO:0000313" key="2">
    <source>
        <dbReference type="EMBL" id="CRZ12383.1"/>
    </source>
</evidence>
<feature type="region of interest" description="Disordered" evidence="1">
    <location>
        <begin position="38"/>
        <end position="81"/>
    </location>
</feature>
<feature type="compositionally biased region" description="Low complexity" evidence="1">
    <location>
        <begin position="42"/>
        <end position="51"/>
    </location>
</feature>
<feature type="region of interest" description="Disordered" evidence="1">
    <location>
        <begin position="1"/>
        <end position="24"/>
    </location>
</feature>
<proteinExistence type="predicted"/>
<dbReference type="EMBL" id="HACM01011941">
    <property type="protein sequence ID" value="CRZ12383.1"/>
    <property type="molecule type" value="Transcribed_RNA"/>
</dbReference>
<sequence length="279" mass="31193">TGPRTAHPHKQEDQLMGSTDLNPRWIGKANQTMTELESLWQSLSSPRSKPSFPRPQIPSTPGRPPRSTAMAITTPERTPGRVKTKEREAKRAMEDERNRERLIEHHRNLRKMRSRLPVVGGSPTISGEISAMPIDQSPVRSVNSTAPQCASEGRIPRKSYEQRAAKFQSARRALRKSFSNCDRQLDIEFVLPSGSEERPRATPNSSLNEAITGSKADLLKEMEETRKMCVGTFGGPLLNQAANHLRAGAPDSDILSQFGEFHDLRAVKRLLYLEDAFFG</sequence>
<dbReference type="AlphaFoldDB" id="A0A0H5REF3"/>
<feature type="compositionally biased region" description="Pro residues" evidence="1">
    <location>
        <begin position="52"/>
        <end position="64"/>
    </location>
</feature>
<feature type="non-terminal residue" evidence="2">
    <location>
        <position position="1"/>
    </location>
</feature>
<reference evidence="2" key="1">
    <citation type="submission" date="2015-04" db="EMBL/GenBank/DDBJ databases">
        <title>The genome sequence of the plant pathogenic Rhizarian Plasmodiophora brassicae reveals insights in its biotrophic life cycle and the origin of chitin synthesis.</title>
        <authorList>
            <person name="Schwelm A."/>
            <person name="Fogelqvist J."/>
            <person name="Knaust A."/>
            <person name="Julke S."/>
            <person name="Lilja T."/>
            <person name="Dhandapani V."/>
            <person name="Bonilla-Rosso G."/>
            <person name="Karlsson M."/>
            <person name="Shevchenko A."/>
            <person name="Choi S.R."/>
            <person name="Kim H.G."/>
            <person name="Park J.Y."/>
            <person name="Lim Y.P."/>
            <person name="Ludwig-Muller J."/>
            <person name="Dixelius C."/>
        </authorList>
    </citation>
    <scope>NUCLEOTIDE SEQUENCE</scope>
    <source>
        <tissue evidence="2">Potato root galls</tissue>
    </source>
</reference>
<accession>A0A0H5REF3</accession>
<organism evidence="2">
    <name type="scientific">Spongospora subterranea</name>
    <dbReference type="NCBI Taxonomy" id="70186"/>
    <lineage>
        <taxon>Eukaryota</taxon>
        <taxon>Sar</taxon>
        <taxon>Rhizaria</taxon>
        <taxon>Endomyxa</taxon>
        <taxon>Phytomyxea</taxon>
        <taxon>Plasmodiophorida</taxon>
        <taxon>Plasmodiophoridae</taxon>
        <taxon>Spongospora</taxon>
    </lineage>
</organism>
<evidence type="ECO:0000256" key="1">
    <source>
        <dbReference type="SAM" id="MobiDB-lite"/>
    </source>
</evidence>